<reference evidence="1" key="2">
    <citation type="submission" date="2021-08" db="EMBL/GenBank/DDBJ databases">
        <authorList>
            <person name="Tani A."/>
            <person name="Ola A."/>
            <person name="Ogura Y."/>
            <person name="Katsura K."/>
            <person name="Hayashi T."/>
        </authorList>
    </citation>
    <scope>NUCLEOTIDE SEQUENCE</scope>
    <source>
        <strain evidence="1">KCTC 52305</strain>
    </source>
</reference>
<organism evidence="1 2">
    <name type="scientific">Methylobacterium crusticola</name>
    <dbReference type="NCBI Taxonomy" id="1697972"/>
    <lineage>
        <taxon>Bacteria</taxon>
        <taxon>Pseudomonadati</taxon>
        <taxon>Pseudomonadota</taxon>
        <taxon>Alphaproteobacteria</taxon>
        <taxon>Hyphomicrobiales</taxon>
        <taxon>Methylobacteriaceae</taxon>
        <taxon>Methylobacterium</taxon>
    </lineage>
</organism>
<evidence type="ECO:0000313" key="1">
    <source>
        <dbReference type="EMBL" id="GJD48602.1"/>
    </source>
</evidence>
<protein>
    <submittedName>
        <fullName evidence="1">Uncharacterized protein</fullName>
    </submittedName>
</protein>
<gene>
    <name evidence="1" type="ORF">OPKNFCMD_1325</name>
</gene>
<dbReference type="EMBL" id="BPQH01000003">
    <property type="protein sequence ID" value="GJD48602.1"/>
    <property type="molecule type" value="Genomic_DNA"/>
</dbReference>
<sequence length="71" mass="7275">MGSRQVPGGSWVVQCRDSRGAAFALVASPAARAAPSGRLPALENAECPATLRPGRARCGLMRRAATRGGAQ</sequence>
<name>A0ABQ4QTV0_9HYPH</name>
<accession>A0ABQ4QTV0</accession>
<proteinExistence type="predicted"/>
<evidence type="ECO:0000313" key="2">
    <source>
        <dbReference type="Proteomes" id="UP001055167"/>
    </source>
</evidence>
<comment type="caution">
    <text evidence="1">The sequence shown here is derived from an EMBL/GenBank/DDBJ whole genome shotgun (WGS) entry which is preliminary data.</text>
</comment>
<reference evidence="1" key="1">
    <citation type="journal article" date="2021" name="Front. Microbiol.">
        <title>Comprehensive Comparative Genomics and Phenotyping of Methylobacterium Species.</title>
        <authorList>
            <person name="Alessa O."/>
            <person name="Ogura Y."/>
            <person name="Fujitani Y."/>
            <person name="Takami H."/>
            <person name="Hayashi T."/>
            <person name="Sahin N."/>
            <person name="Tani A."/>
        </authorList>
    </citation>
    <scope>NUCLEOTIDE SEQUENCE</scope>
    <source>
        <strain evidence="1">KCTC 52305</strain>
    </source>
</reference>
<dbReference type="Proteomes" id="UP001055167">
    <property type="component" value="Unassembled WGS sequence"/>
</dbReference>
<keyword evidence="2" id="KW-1185">Reference proteome</keyword>